<dbReference type="EMBL" id="LQYI01000024">
    <property type="protein sequence ID" value="KYC71671.1"/>
    <property type="molecule type" value="Genomic_DNA"/>
</dbReference>
<protein>
    <submittedName>
        <fullName evidence="1">Uncharacterized protein</fullName>
    </submittedName>
</protein>
<evidence type="ECO:0000313" key="1">
    <source>
        <dbReference type="EMBL" id="KYC71671.1"/>
    </source>
</evidence>
<organism evidence="1 2">
    <name type="scientific">Heyndrickxia coagulans</name>
    <name type="common">Weizmannia coagulans</name>
    <dbReference type="NCBI Taxonomy" id="1398"/>
    <lineage>
        <taxon>Bacteria</taxon>
        <taxon>Bacillati</taxon>
        <taxon>Bacillota</taxon>
        <taxon>Bacilli</taxon>
        <taxon>Bacillales</taxon>
        <taxon>Bacillaceae</taxon>
        <taxon>Heyndrickxia</taxon>
    </lineage>
</organism>
<gene>
    <name evidence="1" type="ORF">B4099_3212</name>
</gene>
<comment type="caution">
    <text evidence="1">The sequence shown here is derived from an EMBL/GenBank/DDBJ whole genome shotgun (WGS) entry which is preliminary data.</text>
</comment>
<accession>A0A150KH14</accession>
<dbReference type="AlphaFoldDB" id="A0A150KH14"/>
<dbReference type="Proteomes" id="UP000075304">
    <property type="component" value="Unassembled WGS sequence"/>
</dbReference>
<proteinExistence type="predicted"/>
<reference evidence="1 2" key="1">
    <citation type="submission" date="2016-01" db="EMBL/GenBank/DDBJ databases">
        <title>Genome Sequences of Twelve Sporeforming Bacillus Species Isolated from Foods.</title>
        <authorList>
            <person name="Berendsen E.M."/>
            <person name="Wells-Bennik M.H."/>
            <person name="Krawcyk A.O."/>
            <person name="De Jong A."/>
            <person name="Holsappel S."/>
            <person name="Eijlander R.T."/>
            <person name="Kuipers O.P."/>
        </authorList>
    </citation>
    <scope>NUCLEOTIDE SEQUENCE [LARGE SCALE GENOMIC DNA]</scope>
    <source>
        <strain evidence="1 2">B4099</strain>
    </source>
</reference>
<sequence length="44" mass="5103">MWIVKIDVLQHVKGDSGILYEMPCIPLLKLAESLRHHRLYTGMP</sequence>
<evidence type="ECO:0000313" key="2">
    <source>
        <dbReference type="Proteomes" id="UP000075304"/>
    </source>
</evidence>
<name>A0A150KH14_HEYCO</name>